<comment type="caution">
    <text evidence="3">The sequence shown here is derived from an EMBL/GenBank/DDBJ whole genome shotgun (WGS) entry which is preliminary data.</text>
</comment>
<dbReference type="SUPFAM" id="SSF49870">
    <property type="entry name" value="Osmotin, thaumatin-like protein"/>
    <property type="match status" value="1"/>
</dbReference>
<feature type="signal peptide" evidence="2">
    <location>
        <begin position="1"/>
        <end position="18"/>
    </location>
</feature>
<feature type="chain" id="PRO_5006901904" description="Thaumatin-like protein" evidence="2">
    <location>
        <begin position="19"/>
        <end position="246"/>
    </location>
</feature>
<proteinExistence type="predicted"/>
<dbReference type="PRINTS" id="PR00347">
    <property type="entry name" value="THAUMATIN"/>
</dbReference>
<name>A0A0W0FLR1_MONRR</name>
<dbReference type="eggNOG" id="ENOG502QUID">
    <property type="taxonomic scope" value="Eukaryota"/>
</dbReference>
<evidence type="ECO:0000313" key="4">
    <source>
        <dbReference type="Proteomes" id="UP000054988"/>
    </source>
</evidence>
<feature type="disulfide bond" evidence="1">
    <location>
        <begin position="190"/>
        <end position="200"/>
    </location>
</feature>
<dbReference type="AlphaFoldDB" id="A0A0W0FLR1"/>
<evidence type="ECO:0000256" key="2">
    <source>
        <dbReference type="SAM" id="SignalP"/>
    </source>
</evidence>
<dbReference type="PIRSF" id="PIRSF002703">
    <property type="entry name" value="Thaumatin"/>
    <property type="match status" value="1"/>
</dbReference>
<keyword evidence="1" id="KW-1015">Disulfide bond</keyword>
<feature type="disulfide bond" evidence="1">
    <location>
        <begin position="79"/>
        <end position="90"/>
    </location>
</feature>
<dbReference type="EMBL" id="LATX01001864">
    <property type="protein sequence ID" value="KTB37240.1"/>
    <property type="molecule type" value="Genomic_DNA"/>
</dbReference>
<feature type="disulfide bond" evidence="1">
    <location>
        <begin position="161"/>
        <end position="171"/>
    </location>
</feature>
<organism evidence="3 4">
    <name type="scientific">Moniliophthora roreri</name>
    <name type="common">Frosty pod rot fungus</name>
    <name type="synonym">Monilia roreri</name>
    <dbReference type="NCBI Taxonomy" id="221103"/>
    <lineage>
        <taxon>Eukaryota</taxon>
        <taxon>Fungi</taxon>
        <taxon>Dikarya</taxon>
        <taxon>Basidiomycota</taxon>
        <taxon>Agaricomycotina</taxon>
        <taxon>Agaricomycetes</taxon>
        <taxon>Agaricomycetidae</taxon>
        <taxon>Agaricales</taxon>
        <taxon>Marasmiineae</taxon>
        <taxon>Marasmiaceae</taxon>
        <taxon>Moniliophthora</taxon>
    </lineage>
</organism>
<dbReference type="PROSITE" id="PS51367">
    <property type="entry name" value="THAUMATIN_2"/>
    <property type="match status" value="1"/>
</dbReference>
<feature type="disulfide bond" evidence="1">
    <location>
        <begin position="148"/>
        <end position="232"/>
    </location>
</feature>
<dbReference type="InterPro" id="IPR037176">
    <property type="entry name" value="Osmotin/thaumatin-like_sf"/>
</dbReference>
<accession>A0A0W0FLR1</accession>
<feature type="disulfide bond" evidence="1">
    <location>
        <begin position="153"/>
        <end position="215"/>
    </location>
</feature>
<dbReference type="SMART" id="SM00205">
    <property type="entry name" value="THN"/>
    <property type="match status" value="1"/>
</dbReference>
<feature type="disulfide bond" evidence="1">
    <location>
        <begin position="95"/>
        <end position="101"/>
    </location>
</feature>
<protein>
    <recommendedName>
        <fullName evidence="5">Thaumatin-like protein</fullName>
    </recommendedName>
</protein>
<feature type="disulfide bond" evidence="1">
    <location>
        <begin position="175"/>
        <end position="189"/>
    </location>
</feature>
<reference evidence="3 4" key="1">
    <citation type="submission" date="2015-12" db="EMBL/GenBank/DDBJ databases">
        <title>Draft genome sequence of Moniliophthora roreri, the causal agent of frosty pod rot of cacao.</title>
        <authorList>
            <person name="Aime M.C."/>
            <person name="Diaz-Valderrama J.R."/>
            <person name="Kijpornyongpan T."/>
            <person name="Phillips-Mora W."/>
        </authorList>
    </citation>
    <scope>NUCLEOTIDE SEQUENCE [LARGE SCALE GENOMIC DNA]</scope>
    <source>
        <strain evidence="3 4">MCA 2952</strain>
    </source>
</reference>
<evidence type="ECO:0000256" key="1">
    <source>
        <dbReference type="PIRSR" id="PIRSR002703-1"/>
    </source>
</evidence>
<feature type="disulfide bond" evidence="1">
    <location>
        <begin position="27"/>
        <end position="245"/>
    </location>
</feature>
<dbReference type="Gene3D" id="2.60.110.10">
    <property type="entry name" value="Thaumatin"/>
    <property type="match status" value="1"/>
</dbReference>
<sequence>MKGLFAFALLSVISTASARTFTVRNNCDFTVWPAMFTDPNAGSARPDFATGWEAAPKTQVSFFVPNDWKAGRIWGRLQCDFSTNPGPNSCVSGGCNGGLECAAVGGTGIPPATLAEWTLQGAGNLDNYDVSLVDGSNIPMAITNNVNCPVADCPVDLNANCPAELAVPGGCNSACSANLDGNPQDSPNCCSGSHNTPDTCPSDGVQFYNFFKNACPNAYAYAFDDPTALRTCDSGLNADYTLTFCP</sequence>
<evidence type="ECO:0000313" key="3">
    <source>
        <dbReference type="EMBL" id="KTB37240.1"/>
    </source>
</evidence>
<dbReference type="PANTHER" id="PTHR31048">
    <property type="entry name" value="OS03G0233200 PROTEIN"/>
    <property type="match status" value="1"/>
</dbReference>
<gene>
    <name evidence="3" type="ORF">WG66_10173</name>
</gene>
<dbReference type="Proteomes" id="UP000054988">
    <property type="component" value="Unassembled WGS sequence"/>
</dbReference>
<dbReference type="InterPro" id="IPR001938">
    <property type="entry name" value="Thaumatin"/>
</dbReference>
<evidence type="ECO:0008006" key="5">
    <source>
        <dbReference type="Google" id="ProtNLM"/>
    </source>
</evidence>
<dbReference type="Pfam" id="PF00314">
    <property type="entry name" value="Thaumatin"/>
    <property type="match status" value="1"/>
</dbReference>
<keyword evidence="2" id="KW-0732">Signal</keyword>